<dbReference type="InterPro" id="IPR017871">
    <property type="entry name" value="ABC_transporter-like_CS"/>
</dbReference>
<organism evidence="8 9">
    <name type="scientific">Bowdeniella nasicola</name>
    <dbReference type="NCBI Taxonomy" id="208480"/>
    <lineage>
        <taxon>Bacteria</taxon>
        <taxon>Bacillati</taxon>
        <taxon>Actinomycetota</taxon>
        <taxon>Actinomycetes</taxon>
        <taxon>Actinomycetales</taxon>
        <taxon>Actinomycetaceae</taxon>
        <taxon>Bowdeniella</taxon>
    </lineage>
</organism>
<dbReference type="EMBL" id="MQVR01000008">
    <property type="protein sequence ID" value="OKL54770.1"/>
    <property type="molecule type" value="Genomic_DNA"/>
</dbReference>
<dbReference type="InterPro" id="IPR039421">
    <property type="entry name" value="Type_1_exporter"/>
</dbReference>
<keyword evidence="9" id="KW-1185">Reference proteome</keyword>
<evidence type="ECO:0000313" key="8">
    <source>
        <dbReference type="EMBL" id="OKL54770.1"/>
    </source>
</evidence>
<feature type="domain" description="ABC transmembrane type-1" evidence="7">
    <location>
        <begin position="32"/>
        <end position="310"/>
    </location>
</feature>
<feature type="domain" description="ABC transporter" evidence="6">
    <location>
        <begin position="316"/>
        <end position="543"/>
    </location>
</feature>
<evidence type="ECO:0008006" key="10">
    <source>
        <dbReference type="Google" id="ProtNLM"/>
    </source>
</evidence>
<protein>
    <recommendedName>
        <fullName evidence="10">ABC-type multidrug transport system, ATPase and permease component</fullName>
    </recommendedName>
</protein>
<evidence type="ECO:0000256" key="4">
    <source>
        <dbReference type="ARBA" id="ARBA00023136"/>
    </source>
</evidence>
<feature type="transmembrane region" description="Helical" evidence="5">
    <location>
        <begin position="67"/>
        <end position="85"/>
    </location>
</feature>
<dbReference type="Pfam" id="PF00664">
    <property type="entry name" value="ABC_membrane"/>
    <property type="match status" value="1"/>
</dbReference>
<evidence type="ECO:0000259" key="7">
    <source>
        <dbReference type="PROSITE" id="PS50929"/>
    </source>
</evidence>
<evidence type="ECO:0000259" key="6">
    <source>
        <dbReference type="PROSITE" id="PS50893"/>
    </source>
</evidence>
<dbReference type="InterPro" id="IPR036640">
    <property type="entry name" value="ABC1_TM_sf"/>
</dbReference>
<keyword evidence="4 5" id="KW-0472">Membrane</keyword>
<dbReference type="GO" id="GO:0005524">
    <property type="term" value="F:ATP binding"/>
    <property type="evidence" value="ECO:0007669"/>
    <property type="project" value="InterPro"/>
</dbReference>
<reference evidence="9" key="1">
    <citation type="submission" date="2016-12" db="EMBL/GenBank/DDBJ databases">
        <authorList>
            <person name="Meng X."/>
        </authorList>
    </citation>
    <scope>NUCLEOTIDE SEQUENCE [LARGE SCALE GENOMIC DNA]</scope>
    <source>
        <strain evidence="9">DSM 19116</strain>
    </source>
</reference>
<evidence type="ECO:0000256" key="1">
    <source>
        <dbReference type="ARBA" id="ARBA00004651"/>
    </source>
</evidence>
<evidence type="ECO:0000256" key="3">
    <source>
        <dbReference type="ARBA" id="ARBA00022989"/>
    </source>
</evidence>
<sequence>MTTNIAPLQRDRPVRVMRLALTRGGRWWRLSLATLGFMLHQASEAAVPILIGVVIDRAVLPRDPGALALWLGVLGAVFLVLSFSYQGASLSMIRIYGRGEHDLRQIAVARVLDTRGMRTRRTGEVLSITTSDTYRVAGVSWNIAEQAATLAALLTAVAALLLISLPLGLAVLVGAVLMLWGMAALAQPLERLGLAEQSAVSRASDVATDAMEGLRIIHGLAAHQQIVARYREASAASREGAIRASRSLLTYQAVSTGVSILYLSSLAAAAGWMALHGAITPGQLITVVGLAQFLQGSLDHIGTFGANWAHKRASARRLQDLLVEPHCLPEGRGARPAHGMLRWNPVNGPAVESKPGRMVGLRVVDAKQAHDVASRLGFRTTPAPGELILGEADALSIGCAAYRGHVLAPPHDAYVFTGSIRDNVTLWASDSCPLDDGVVRATALDDVIEYAGSPDAPVGEHGRRLSGGQRQRLLLARALHTPADVLVLEEPATALDPITTQRVGAGLAGCGRTIVLVTSDPILLGSCATVVDFTSHENTRNEVR</sequence>
<dbReference type="OrthoDB" id="4966664at2"/>
<dbReference type="InterPro" id="IPR011527">
    <property type="entry name" value="ABC1_TM_dom"/>
</dbReference>
<evidence type="ECO:0000256" key="2">
    <source>
        <dbReference type="ARBA" id="ARBA00022692"/>
    </source>
</evidence>
<feature type="transmembrane region" description="Helical" evidence="5">
    <location>
        <begin position="169"/>
        <end position="186"/>
    </location>
</feature>
<dbReference type="InterPro" id="IPR027417">
    <property type="entry name" value="P-loop_NTPase"/>
</dbReference>
<dbReference type="PANTHER" id="PTHR24221:SF654">
    <property type="entry name" value="ATP-BINDING CASSETTE SUB-FAMILY B MEMBER 6"/>
    <property type="match status" value="1"/>
</dbReference>
<dbReference type="GO" id="GO:0140359">
    <property type="term" value="F:ABC-type transporter activity"/>
    <property type="evidence" value="ECO:0007669"/>
    <property type="project" value="InterPro"/>
</dbReference>
<dbReference type="Gene3D" id="1.20.1560.10">
    <property type="entry name" value="ABC transporter type 1, transmembrane domain"/>
    <property type="match status" value="1"/>
</dbReference>
<name>A0A1Q5Q564_9ACTO</name>
<accession>A0A1Q5Q564</accession>
<gene>
    <name evidence="8" type="ORF">BSZ39_02500</name>
</gene>
<dbReference type="PROSITE" id="PS50893">
    <property type="entry name" value="ABC_TRANSPORTER_2"/>
    <property type="match status" value="1"/>
</dbReference>
<dbReference type="SUPFAM" id="SSF52540">
    <property type="entry name" value="P-loop containing nucleoside triphosphate hydrolases"/>
    <property type="match status" value="1"/>
</dbReference>
<evidence type="ECO:0000313" key="9">
    <source>
        <dbReference type="Proteomes" id="UP000185628"/>
    </source>
</evidence>
<dbReference type="GO" id="GO:0005886">
    <property type="term" value="C:plasma membrane"/>
    <property type="evidence" value="ECO:0007669"/>
    <property type="project" value="UniProtKB-SubCell"/>
</dbReference>
<keyword evidence="2 5" id="KW-0812">Transmembrane</keyword>
<proteinExistence type="predicted"/>
<feature type="transmembrane region" description="Helical" evidence="5">
    <location>
        <begin position="248"/>
        <end position="275"/>
    </location>
</feature>
<dbReference type="SUPFAM" id="SSF90123">
    <property type="entry name" value="ABC transporter transmembrane region"/>
    <property type="match status" value="1"/>
</dbReference>
<dbReference type="RefSeq" id="WP_073715816.1">
    <property type="nucleotide sequence ID" value="NZ_MQVR01000008.1"/>
</dbReference>
<evidence type="ECO:0000256" key="5">
    <source>
        <dbReference type="SAM" id="Phobius"/>
    </source>
</evidence>
<dbReference type="Proteomes" id="UP000185628">
    <property type="component" value="Unassembled WGS sequence"/>
</dbReference>
<keyword evidence="3 5" id="KW-1133">Transmembrane helix</keyword>
<comment type="caution">
    <text evidence="8">The sequence shown here is derived from an EMBL/GenBank/DDBJ whole genome shotgun (WGS) entry which is preliminary data.</text>
</comment>
<dbReference type="Pfam" id="PF00005">
    <property type="entry name" value="ABC_tran"/>
    <property type="match status" value="1"/>
</dbReference>
<dbReference type="PROSITE" id="PS50929">
    <property type="entry name" value="ABC_TM1F"/>
    <property type="match status" value="1"/>
</dbReference>
<dbReference type="GO" id="GO:0016887">
    <property type="term" value="F:ATP hydrolysis activity"/>
    <property type="evidence" value="ECO:0007669"/>
    <property type="project" value="InterPro"/>
</dbReference>
<dbReference type="InterPro" id="IPR003439">
    <property type="entry name" value="ABC_transporter-like_ATP-bd"/>
</dbReference>
<dbReference type="PANTHER" id="PTHR24221">
    <property type="entry name" value="ATP-BINDING CASSETTE SUB-FAMILY B"/>
    <property type="match status" value="1"/>
</dbReference>
<comment type="subcellular location">
    <subcellularLocation>
        <location evidence="1">Cell membrane</location>
        <topology evidence="1">Multi-pass membrane protein</topology>
    </subcellularLocation>
</comment>
<dbReference type="PROSITE" id="PS00211">
    <property type="entry name" value="ABC_TRANSPORTER_1"/>
    <property type="match status" value="1"/>
</dbReference>
<dbReference type="Gene3D" id="3.40.50.300">
    <property type="entry name" value="P-loop containing nucleotide triphosphate hydrolases"/>
    <property type="match status" value="1"/>
</dbReference>
<dbReference type="AlphaFoldDB" id="A0A1Q5Q564"/>